<sequence>MKQIATVNFQRICEAYEILSDEYKRQIYDIYGMEGITSGLELGPKLNKVEELKEELQRLRKKKEEEKMFAHFRPSGTILAHLSMPQFLDGDGIMRGMAMASEVQSQLSKRTAIAMGGNLEVNGNSGGGAASTVLRHQLSPVSSIELVASAGLRALIGVQTTRNLSSHSTATIAIAKSLRDGSINLSNTWTRQLSETANGNIQLLLGPESSIAVGWQKKEEKMSASGELKIGTSSFAASAHYTCRFSSKSHGRIAGRFGSTMLEVEAGGGRKLSNFSTVRMLYTIGIQGIFWKFELHRGGQKLIIPMLLSRHLNPVFAIGAFVIPTSLYFLLKKFVVKSYYLQREKQKTSEIKERSSAQILDYLVLMHNYVSSSMERNSLIFSATSLQAPLEEVREARIAAEKAQQLLQTVANRKRSRQLETNGLVITKAVYGNSKALKKADKSREVNNESASEVIDVTIPLNFLINDSGQLQLHEGVKKSGIMGFCDPCPGEPKLLHVEYTYGGQIFEVEVDDYAALLIPENPRV</sequence>
<dbReference type="OrthoDB" id="10250354at2759"/>
<dbReference type="Proteomes" id="UP000886885">
    <property type="component" value="Chromosome 3A"/>
</dbReference>
<feature type="coiled-coil region" evidence="4">
    <location>
        <begin position="42"/>
        <end position="69"/>
    </location>
</feature>
<dbReference type="InterPro" id="IPR024586">
    <property type="entry name" value="DnaJ-like_C11_C"/>
</dbReference>
<dbReference type="GO" id="GO:0016020">
    <property type="term" value="C:membrane"/>
    <property type="evidence" value="ECO:0007669"/>
    <property type="project" value="UniProtKB-SubCell"/>
</dbReference>
<evidence type="ECO:0008006" key="10">
    <source>
        <dbReference type="Google" id="ProtNLM"/>
    </source>
</evidence>
<comment type="subcellular location">
    <subcellularLocation>
        <location evidence="1">Membrane</location>
    </subcellularLocation>
</comment>
<dbReference type="EMBL" id="JAAWWB010000005">
    <property type="protein sequence ID" value="KAG6782357.1"/>
    <property type="molecule type" value="Genomic_DNA"/>
</dbReference>
<accession>A0A8X8A9G1</accession>
<dbReference type="InterPro" id="IPR042162">
    <property type="entry name" value="AtJ13"/>
</dbReference>
<dbReference type="PANTHER" id="PTHR44914:SF1">
    <property type="entry name" value="CHAPERONE PROTEIN DNAJ 13"/>
    <property type="match status" value="1"/>
</dbReference>
<evidence type="ECO:0000256" key="5">
    <source>
        <dbReference type="SAM" id="Phobius"/>
    </source>
</evidence>
<comment type="caution">
    <text evidence="8">The sequence shown here is derived from an EMBL/GenBank/DDBJ whole genome shotgun (WGS) entry which is preliminary data.</text>
</comment>
<name>A0A8X8A9G1_POPTO</name>
<evidence type="ECO:0000313" key="8">
    <source>
        <dbReference type="EMBL" id="KAG6782357.1"/>
    </source>
</evidence>
<protein>
    <recommendedName>
        <fullName evidence="10">DNAJ heat shock N-terminal domain-containing protein</fullName>
    </recommendedName>
</protein>
<keyword evidence="2 5" id="KW-0472">Membrane</keyword>
<evidence type="ECO:0000256" key="3">
    <source>
        <dbReference type="ARBA" id="ARBA00023186"/>
    </source>
</evidence>
<organism evidence="8 9">
    <name type="scientific">Populus tomentosa</name>
    <name type="common">Chinese white poplar</name>
    <dbReference type="NCBI Taxonomy" id="118781"/>
    <lineage>
        <taxon>Eukaryota</taxon>
        <taxon>Viridiplantae</taxon>
        <taxon>Streptophyta</taxon>
        <taxon>Embryophyta</taxon>
        <taxon>Tracheophyta</taxon>
        <taxon>Spermatophyta</taxon>
        <taxon>Magnoliopsida</taxon>
        <taxon>eudicotyledons</taxon>
        <taxon>Gunneridae</taxon>
        <taxon>Pentapetalae</taxon>
        <taxon>rosids</taxon>
        <taxon>fabids</taxon>
        <taxon>Malpighiales</taxon>
        <taxon>Salicaceae</taxon>
        <taxon>Saliceae</taxon>
        <taxon>Populus</taxon>
    </lineage>
</organism>
<keyword evidence="5" id="KW-1133">Transmembrane helix</keyword>
<feature type="domain" description="DnaJ-like protein C11 C-terminal" evidence="6">
    <location>
        <begin position="391"/>
        <end position="520"/>
    </location>
</feature>
<dbReference type="AlphaFoldDB" id="A0A8X8A9G1"/>
<evidence type="ECO:0000256" key="1">
    <source>
        <dbReference type="ARBA" id="ARBA00004370"/>
    </source>
</evidence>
<proteinExistence type="predicted"/>
<dbReference type="InterPro" id="IPR018253">
    <property type="entry name" value="DnaJ_domain_CS"/>
</dbReference>
<feature type="domain" description="DNAJC11-like beta-barrel" evidence="7">
    <location>
        <begin position="97"/>
        <end position="302"/>
    </location>
</feature>
<evidence type="ECO:0000313" key="9">
    <source>
        <dbReference type="Proteomes" id="UP000886885"/>
    </source>
</evidence>
<evidence type="ECO:0000256" key="4">
    <source>
        <dbReference type="SAM" id="Coils"/>
    </source>
</evidence>
<keyword evidence="3" id="KW-0143">Chaperone</keyword>
<keyword evidence="9" id="KW-1185">Reference proteome</keyword>
<dbReference type="Pfam" id="PF22774">
    <property type="entry name" value="DNAJC11_beta-barrel"/>
    <property type="match status" value="1"/>
</dbReference>
<dbReference type="PROSITE" id="PS00636">
    <property type="entry name" value="DNAJ_1"/>
    <property type="match status" value="1"/>
</dbReference>
<keyword evidence="5" id="KW-0812">Transmembrane</keyword>
<evidence type="ECO:0000259" key="7">
    <source>
        <dbReference type="Pfam" id="PF22774"/>
    </source>
</evidence>
<reference evidence="8" key="1">
    <citation type="journal article" date="2020" name="bioRxiv">
        <title>Hybrid origin of Populus tomentosa Carr. identified through genome sequencing and phylogenomic analysis.</title>
        <authorList>
            <person name="An X."/>
            <person name="Gao K."/>
            <person name="Chen Z."/>
            <person name="Li J."/>
            <person name="Yang X."/>
            <person name="Yang X."/>
            <person name="Zhou J."/>
            <person name="Guo T."/>
            <person name="Zhao T."/>
            <person name="Huang S."/>
            <person name="Miao D."/>
            <person name="Khan W.U."/>
            <person name="Rao P."/>
            <person name="Ye M."/>
            <person name="Lei B."/>
            <person name="Liao W."/>
            <person name="Wang J."/>
            <person name="Ji L."/>
            <person name="Li Y."/>
            <person name="Guo B."/>
            <person name="Mustafa N.S."/>
            <person name="Li S."/>
            <person name="Yun Q."/>
            <person name="Keller S.R."/>
            <person name="Mao J."/>
            <person name="Zhang R."/>
            <person name="Strauss S.H."/>
        </authorList>
    </citation>
    <scope>NUCLEOTIDE SEQUENCE</scope>
    <source>
        <strain evidence="8">GM15</strain>
        <tissue evidence="8">Leaf</tissue>
    </source>
</reference>
<dbReference type="Pfam" id="PF11875">
    <property type="entry name" value="DnaJ-like_C11_C"/>
    <property type="match status" value="1"/>
</dbReference>
<evidence type="ECO:0000259" key="6">
    <source>
        <dbReference type="Pfam" id="PF11875"/>
    </source>
</evidence>
<feature type="transmembrane region" description="Helical" evidence="5">
    <location>
        <begin position="311"/>
        <end position="331"/>
    </location>
</feature>
<gene>
    <name evidence="8" type="ORF">POTOM_011756</name>
</gene>
<dbReference type="PANTHER" id="PTHR44914">
    <property type="entry name" value="CHAPERONE PROTEIN DNAJ 13"/>
    <property type="match status" value="1"/>
</dbReference>
<keyword evidence="4" id="KW-0175">Coiled coil</keyword>
<dbReference type="InterPro" id="IPR055225">
    <property type="entry name" value="DNAJC11-like_beta-barrel"/>
</dbReference>
<evidence type="ECO:0000256" key="2">
    <source>
        <dbReference type="ARBA" id="ARBA00023136"/>
    </source>
</evidence>